<comment type="similarity">
    <text evidence="2">Belongs to the MSOX/MTOX family.</text>
</comment>
<evidence type="ECO:0000313" key="8">
    <source>
        <dbReference type="EMBL" id="KAK4505161.1"/>
    </source>
</evidence>
<organism evidence="8 9">
    <name type="scientific">Zasmidium cellare</name>
    <name type="common">Wine cellar mold</name>
    <name type="synonym">Racodium cellare</name>
    <dbReference type="NCBI Taxonomy" id="395010"/>
    <lineage>
        <taxon>Eukaryota</taxon>
        <taxon>Fungi</taxon>
        <taxon>Dikarya</taxon>
        <taxon>Ascomycota</taxon>
        <taxon>Pezizomycotina</taxon>
        <taxon>Dothideomycetes</taxon>
        <taxon>Dothideomycetidae</taxon>
        <taxon>Mycosphaerellales</taxon>
        <taxon>Mycosphaerellaceae</taxon>
        <taxon>Zasmidium</taxon>
    </lineage>
</organism>
<dbReference type="Gene3D" id="3.50.50.60">
    <property type="entry name" value="FAD/NAD(P)-binding domain"/>
    <property type="match status" value="1"/>
</dbReference>
<dbReference type="InterPro" id="IPR045170">
    <property type="entry name" value="MTOX"/>
</dbReference>
<evidence type="ECO:0000256" key="4">
    <source>
        <dbReference type="ARBA" id="ARBA00022827"/>
    </source>
</evidence>
<comment type="cofactor">
    <cofactor evidence="1">
        <name>FAD</name>
        <dbReference type="ChEBI" id="CHEBI:57692"/>
    </cofactor>
</comment>
<reference evidence="8 9" key="1">
    <citation type="journal article" date="2023" name="G3 (Bethesda)">
        <title>A chromosome-level genome assembly of Zasmidium syzygii isolated from banana leaves.</title>
        <authorList>
            <person name="van Westerhoven A.C."/>
            <person name="Mehrabi R."/>
            <person name="Talebi R."/>
            <person name="Steentjes M.B.F."/>
            <person name="Corcolon B."/>
            <person name="Chong P.A."/>
            <person name="Kema G.H.J."/>
            <person name="Seidl M.F."/>
        </authorList>
    </citation>
    <scope>NUCLEOTIDE SEQUENCE [LARGE SCALE GENOMIC DNA]</scope>
    <source>
        <strain evidence="8 9">P124</strain>
    </source>
</reference>
<dbReference type="InterPro" id="IPR006076">
    <property type="entry name" value="FAD-dep_OxRdtase"/>
</dbReference>
<evidence type="ECO:0000256" key="6">
    <source>
        <dbReference type="SAM" id="MobiDB-lite"/>
    </source>
</evidence>
<gene>
    <name evidence="8" type="ORF">PRZ48_003124</name>
</gene>
<comment type="caution">
    <text evidence="8">The sequence shown here is derived from an EMBL/GenBank/DDBJ whole genome shotgun (WGS) entry which is preliminary data.</text>
</comment>
<dbReference type="EMBL" id="JAXOVC010000002">
    <property type="protein sequence ID" value="KAK4505161.1"/>
    <property type="molecule type" value="Genomic_DNA"/>
</dbReference>
<keyword evidence="5" id="KW-0560">Oxidoreductase</keyword>
<dbReference type="PANTHER" id="PTHR10961">
    <property type="entry name" value="PEROXISOMAL SARCOSINE OXIDASE"/>
    <property type="match status" value="1"/>
</dbReference>
<dbReference type="Pfam" id="PF01266">
    <property type="entry name" value="DAO"/>
    <property type="match status" value="1"/>
</dbReference>
<keyword evidence="3" id="KW-0285">Flavoprotein</keyword>
<sequence length="423" mass="46207">MSSKQKSILIVGGGTFGTSTAYHLSKRGYTTVTVLDRHAPPSKEAAGNDINKVIRADYPEPLHADLATESINEWRDPNGLFAGLYHRCGWLMAAGDKSLPFIEGSIKTAGARGFEEAQPVSSKEVSERWPAYDGEMPGWKTYWNSSAGWANAREALRRMADAAQKAGVQYISGAGGHVVRMLFDDTAKCIGAESANGATYLADEIILSAGAAAASILDMKGQLVAKGHTVGHIQLQPDEVEKYAAMPIVDHLEGGILFPPQEDGIIKIGAVNFVTNYASSHPNLSLPRYRSDNPQDDIPKPIETHLRNWLRELAPALADREWIETRICWDADMADYNFLIGSHPDHAGLKLAVGGSAHGFKFLPVIGKYVVDMLEGTLEPEIQKKWRWRPGAKLEQGEANPHPNPLLDLNDVPGWRQSGKARL</sequence>
<dbReference type="Proteomes" id="UP001305779">
    <property type="component" value="Unassembled WGS sequence"/>
</dbReference>
<name>A0ABR0EVP0_ZASCE</name>
<evidence type="ECO:0000256" key="1">
    <source>
        <dbReference type="ARBA" id="ARBA00001974"/>
    </source>
</evidence>
<evidence type="ECO:0000256" key="5">
    <source>
        <dbReference type="ARBA" id="ARBA00023002"/>
    </source>
</evidence>
<evidence type="ECO:0000256" key="2">
    <source>
        <dbReference type="ARBA" id="ARBA00010989"/>
    </source>
</evidence>
<protein>
    <recommendedName>
        <fullName evidence="7">FAD dependent oxidoreductase domain-containing protein</fullName>
    </recommendedName>
</protein>
<dbReference type="PANTHER" id="PTHR10961:SF26">
    <property type="entry name" value="L-SACCHAROPINE OXIDASE"/>
    <property type="match status" value="1"/>
</dbReference>
<feature type="region of interest" description="Disordered" evidence="6">
    <location>
        <begin position="394"/>
        <end position="423"/>
    </location>
</feature>
<feature type="domain" description="FAD dependent oxidoreductase" evidence="7">
    <location>
        <begin position="8"/>
        <end position="373"/>
    </location>
</feature>
<dbReference type="Gene3D" id="3.30.9.10">
    <property type="entry name" value="D-Amino Acid Oxidase, subunit A, domain 2"/>
    <property type="match status" value="1"/>
</dbReference>
<dbReference type="InterPro" id="IPR036188">
    <property type="entry name" value="FAD/NAD-bd_sf"/>
</dbReference>
<evidence type="ECO:0000256" key="3">
    <source>
        <dbReference type="ARBA" id="ARBA00022630"/>
    </source>
</evidence>
<keyword evidence="4" id="KW-0274">FAD</keyword>
<evidence type="ECO:0000313" key="9">
    <source>
        <dbReference type="Proteomes" id="UP001305779"/>
    </source>
</evidence>
<accession>A0ABR0EVP0</accession>
<evidence type="ECO:0000259" key="7">
    <source>
        <dbReference type="Pfam" id="PF01266"/>
    </source>
</evidence>
<proteinExistence type="inferred from homology"/>
<dbReference type="SUPFAM" id="SSF51905">
    <property type="entry name" value="FAD/NAD(P)-binding domain"/>
    <property type="match status" value="1"/>
</dbReference>
<keyword evidence="9" id="KW-1185">Reference proteome</keyword>